<evidence type="ECO:0000313" key="5">
    <source>
        <dbReference type="Proteomes" id="UP000276776"/>
    </source>
</evidence>
<evidence type="ECO:0000313" key="6">
    <source>
        <dbReference type="WBParaSite" id="TCLT_0000164401-mRNA-1"/>
    </source>
</evidence>
<proteinExistence type="predicted"/>
<keyword evidence="5" id="KW-1185">Reference proteome</keyword>
<dbReference type="GO" id="GO:0016936">
    <property type="term" value="F:galactoside binding"/>
    <property type="evidence" value="ECO:0007669"/>
    <property type="project" value="TreeGrafter"/>
</dbReference>
<dbReference type="WBParaSite" id="TCLT_0000164401-mRNA-1">
    <property type="protein sequence ID" value="TCLT_0000164401-mRNA-1"/>
    <property type="gene ID" value="TCLT_0000164401"/>
</dbReference>
<reference evidence="6" key="1">
    <citation type="submission" date="2017-02" db="UniProtKB">
        <authorList>
            <consortium name="WormBaseParasite"/>
        </authorList>
    </citation>
    <scope>IDENTIFICATION</scope>
</reference>
<evidence type="ECO:0000256" key="2">
    <source>
        <dbReference type="RuleBase" id="RU102079"/>
    </source>
</evidence>
<dbReference type="SUPFAM" id="SSF49899">
    <property type="entry name" value="Concanavalin A-like lectins/glucanases"/>
    <property type="match status" value="2"/>
</dbReference>
<protein>
    <recommendedName>
        <fullName evidence="2">Galectin</fullName>
    </recommendedName>
</protein>
<dbReference type="AlphaFoldDB" id="A0A0N5CN94"/>
<dbReference type="InterPro" id="IPR044156">
    <property type="entry name" value="Galectin-like"/>
</dbReference>
<dbReference type="SMART" id="SM00908">
    <property type="entry name" value="Gal-bind_lectin"/>
    <property type="match status" value="2"/>
</dbReference>
<evidence type="ECO:0000313" key="4">
    <source>
        <dbReference type="EMBL" id="VDM97197.1"/>
    </source>
</evidence>
<dbReference type="EMBL" id="UYYF01000231">
    <property type="protein sequence ID" value="VDM97197.1"/>
    <property type="molecule type" value="Genomic_DNA"/>
</dbReference>
<reference evidence="4 5" key="2">
    <citation type="submission" date="2018-11" db="EMBL/GenBank/DDBJ databases">
        <authorList>
            <consortium name="Pathogen Informatics"/>
        </authorList>
    </citation>
    <scope>NUCLEOTIDE SEQUENCE [LARGE SCALE GENOMIC DNA]</scope>
</reference>
<dbReference type="CDD" id="cd00070">
    <property type="entry name" value="GLECT"/>
    <property type="match status" value="2"/>
</dbReference>
<feature type="domain" description="Galectin" evidence="3">
    <location>
        <begin position="153"/>
        <end position="280"/>
    </location>
</feature>
<dbReference type="OrthoDB" id="6251307at2759"/>
<sequence>MAHQKNTVFPVPYVAKLGKKLEPGQTLEIHGTIGSDPSEFEVNLLTDSPNIETATATILHVKARFKDNKLVFNTYENGKWGKEEKSSNPFKKDEKFDLRIRVHPDKFEIYGNQKALHVYKAHVNINAEYLAVRGDVSLHAVQWGGQFYHLPFETYFEHGSLKSGGQLKITGIPKGDRFEVNFLSNQGDILFHFNPRFSEKQVVRNSRINNVWGDEEREGLFPFTKDVITDLVFHNEPFSLQIYADAKHYVTYAHRTPKPEEDYKGFRIGGDFELTRIEFIN</sequence>
<dbReference type="OMA" id="GVHWGGR"/>
<dbReference type="InterPro" id="IPR001079">
    <property type="entry name" value="Galectin_CRD"/>
</dbReference>
<dbReference type="STRING" id="103827.A0A0N5CN94"/>
<dbReference type="GO" id="GO:0030246">
    <property type="term" value="F:carbohydrate binding"/>
    <property type="evidence" value="ECO:0007669"/>
    <property type="project" value="UniProtKB-UniRule"/>
</dbReference>
<dbReference type="PROSITE" id="PS51304">
    <property type="entry name" value="GALECTIN"/>
    <property type="match status" value="2"/>
</dbReference>
<dbReference type="Pfam" id="PF00337">
    <property type="entry name" value="Gal-bind_lectin"/>
    <property type="match status" value="2"/>
</dbReference>
<feature type="domain" description="Galectin" evidence="3">
    <location>
        <begin position="13"/>
        <end position="144"/>
    </location>
</feature>
<dbReference type="FunFam" id="2.60.120.200:FF:000276">
    <property type="entry name" value="Galectin"/>
    <property type="match status" value="1"/>
</dbReference>
<dbReference type="PANTHER" id="PTHR11346:SF116">
    <property type="entry name" value="GALECTIN"/>
    <property type="match status" value="1"/>
</dbReference>
<name>A0A0N5CN94_THECL</name>
<evidence type="ECO:0000259" key="3">
    <source>
        <dbReference type="PROSITE" id="PS51304"/>
    </source>
</evidence>
<dbReference type="Gene3D" id="2.60.120.200">
    <property type="match status" value="2"/>
</dbReference>
<keyword evidence="1 2" id="KW-0430">Lectin</keyword>
<accession>A0A0N5CN94</accession>
<dbReference type="Proteomes" id="UP000276776">
    <property type="component" value="Unassembled WGS sequence"/>
</dbReference>
<dbReference type="SMART" id="SM00276">
    <property type="entry name" value="GLECT"/>
    <property type="match status" value="2"/>
</dbReference>
<dbReference type="InterPro" id="IPR013320">
    <property type="entry name" value="ConA-like_dom_sf"/>
</dbReference>
<evidence type="ECO:0000256" key="1">
    <source>
        <dbReference type="ARBA" id="ARBA00022734"/>
    </source>
</evidence>
<gene>
    <name evidence="4" type="ORF">TCLT_LOCUS1645</name>
</gene>
<organism evidence="6">
    <name type="scientific">Thelazia callipaeda</name>
    <name type="common">Oriental eyeworm</name>
    <name type="synonym">Parasitic nematode</name>
    <dbReference type="NCBI Taxonomy" id="103827"/>
    <lineage>
        <taxon>Eukaryota</taxon>
        <taxon>Metazoa</taxon>
        <taxon>Ecdysozoa</taxon>
        <taxon>Nematoda</taxon>
        <taxon>Chromadorea</taxon>
        <taxon>Rhabditida</taxon>
        <taxon>Spirurina</taxon>
        <taxon>Spiruromorpha</taxon>
        <taxon>Thelazioidea</taxon>
        <taxon>Thelaziidae</taxon>
        <taxon>Thelazia</taxon>
    </lineage>
</organism>
<dbReference type="PANTHER" id="PTHR11346">
    <property type="entry name" value="GALECTIN"/>
    <property type="match status" value="1"/>
</dbReference>